<dbReference type="InterPro" id="IPR036926">
    <property type="entry name" value="Thymidate_synth/dCMP_Mease_sf"/>
</dbReference>
<evidence type="ECO:0000259" key="5">
    <source>
        <dbReference type="Pfam" id="PF00303"/>
    </source>
</evidence>
<dbReference type="CDD" id="cd00351">
    <property type="entry name" value="TS_Pyrimidine_HMase"/>
    <property type="match status" value="1"/>
</dbReference>
<feature type="binding site" description="in other chain" evidence="4">
    <location>
        <begin position="211"/>
        <end position="214"/>
    </location>
    <ligand>
        <name>dUMP</name>
        <dbReference type="ChEBI" id="CHEBI:246422"/>
        <note>ligand shared between dimeric partners</note>
    </ligand>
</feature>
<dbReference type="Gene3D" id="3.30.572.10">
    <property type="entry name" value="Thymidylate synthase/dCMP hydroxymethylase domain"/>
    <property type="match status" value="1"/>
</dbReference>
<comment type="pathway">
    <text evidence="4">Pyrimidine metabolism; dTTP biosynthesis.</text>
</comment>
<keyword evidence="3 4" id="KW-0808">Transferase</keyword>
<dbReference type="InterPro" id="IPR023451">
    <property type="entry name" value="Thymidate_synth/dCMP_Mease_dom"/>
</dbReference>
<feature type="binding site" evidence="4">
    <location>
        <position position="214"/>
    </location>
    <ligand>
        <name>(6R)-5,10-methylene-5,6,7,8-tetrahydrofolate</name>
        <dbReference type="ChEBI" id="CHEBI:15636"/>
    </ligand>
</feature>
<evidence type="ECO:0000256" key="3">
    <source>
        <dbReference type="ARBA" id="ARBA00022679"/>
    </source>
</evidence>
<comment type="function">
    <text evidence="4">Catalyzes the reductive methylation of 2'-deoxyuridine-5'-monophosphate (dUMP) to 2'-deoxythymidine-5'-monophosphate (dTMP) while utilizing 5,10-methylenetetrahydrofolate (mTHF) as the methyl donor and reductant in the reaction, yielding dihydrofolate (DHF) as a by-product. This enzymatic reaction provides an intracellular de novo source of dTMP, an essential precursor for DNA biosynthesis.</text>
</comment>
<keyword evidence="2 4" id="KW-0489">Methyltransferase</keyword>
<dbReference type="Pfam" id="PF00303">
    <property type="entry name" value="Thymidylat_synt"/>
    <property type="match status" value="1"/>
</dbReference>
<evidence type="ECO:0000256" key="2">
    <source>
        <dbReference type="ARBA" id="ARBA00022603"/>
    </source>
</evidence>
<dbReference type="GO" id="GO:0005829">
    <property type="term" value="C:cytosol"/>
    <property type="evidence" value="ECO:0007669"/>
    <property type="project" value="TreeGrafter"/>
</dbReference>
<accession>A0A1G2QWZ4</accession>
<proteinExistence type="inferred from homology"/>
<comment type="subcellular location">
    <subcellularLocation>
        <location evidence="4">Cytoplasm</location>
    </subcellularLocation>
</comment>
<evidence type="ECO:0000256" key="4">
    <source>
        <dbReference type="HAMAP-Rule" id="MF_00008"/>
    </source>
</evidence>
<name>A0A1G2QWZ4_9BACT</name>
<dbReference type="EMBL" id="MHTT01000025">
    <property type="protein sequence ID" value="OHA64957.1"/>
    <property type="molecule type" value="Genomic_DNA"/>
</dbReference>
<dbReference type="GO" id="GO:0006231">
    <property type="term" value="P:dTMP biosynthetic process"/>
    <property type="evidence" value="ECO:0007669"/>
    <property type="project" value="UniProtKB-UniRule"/>
</dbReference>
<comment type="caution">
    <text evidence="6">The sequence shown here is derived from an EMBL/GenBank/DDBJ whole genome shotgun (WGS) entry which is preliminary data.</text>
</comment>
<dbReference type="PANTHER" id="PTHR11548">
    <property type="entry name" value="THYMIDYLATE SYNTHASE 1"/>
    <property type="match status" value="1"/>
</dbReference>
<feature type="active site" description="Nucleophile" evidence="4">
    <location>
        <position position="190"/>
    </location>
</feature>
<dbReference type="HAMAP" id="MF_00008">
    <property type="entry name" value="Thymidy_synth_bact"/>
    <property type="match status" value="1"/>
</dbReference>
<dbReference type="InterPro" id="IPR000398">
    <property type="entry name" value="Thymidylate_synthase"/>
</dbReference>
<reference evidence="6 7" key="1">
    <citation type="journal article" date="2016" name="Nat. Commun.">
        <title>Thousands of microbial genomes shed light on interconnected biogeochemical processes in an aquifer system.</title>
        <authorList>
            <person name="Anantharaman K."/>
            <person name="Brown C.T."/>
            <person name="Hug L.A."/>
            <person name="Sharon I."/>
            <person name="Castelle C.J."/>
            <person name="Probst A.J."/>
            <person name="Thomas B.C."/>
            <person name="Singh A."/>
            <person name="Wilkins M.J."/>
            <person name="Karaoz U."/>
            <person name="Brodie E.L."/>
            <person name="Williams K.H."/>
            <person name="Hubbard S.S."/>
            <person name="Banfield J.F."/>
        </authorList>
    </citation>
    <scope>NUCLEOTIDE SEQUENCE [LARGE SCALE GENOMIC DNA]</scope>
</reference>
<comment type="subunit">
    <text evidence="4">Homodimer.</text>
</comment>
<sequence>MMHPEYQYLNVLKDILETGVIKHEFNTGIELKSVFGRIMRFDLSQGFPLLTTKKVFFRGILHELLWFLKGDSNIKYLVDNDVHIWDEWAYKPYKKASEAEKVPPITQEEFITKIKADSAFAKQWGELGPVYGRQWRRWKAADGREIDQLAWAIQKLQSHPDRKHYIVSAWNPEYIYEMALPGQSMAIAPCHTMFHFRVTNKEKLDLLLYQRSCDMFLGVPFNIASYALLNLIIAQVAGYKPGEFVHILGDVHIYSNHYKQVQEQLKREPRPFPTVKISPNKKNIDDFVFDDFSLENYNPHPPIKGEITVVGGF</sequence>
<protein>
    <recommendedName>
        <fullName evidence="1 4">Thymidylate synthase</fullName>
        <shortName evidence="4">TS</shortName>
        <shortName evidence="4">TSase</shortName>
        <ecNumber evidence="1 4">2.1.1.45</ecNumber>
    </recommendedName>
</protein>
<dbReference type="GO" id="GO:0004799">
    <property type="term" value="F:thymidylate synthase activity"/>
    <property type="evidence" value="ECO:0007669"/>
    <property type="project" value="UniProtKB-UniRule"/>
</dbReference>
<feature type="domain" description="Thymidylate synthase/dCMP hydroxymethylase" evidence="5">
    <location>
        <begin position="7"/>
        <end position="309"/>
    </location>
</feature>
<dbReference type="AlphaFoldDB" id="A0A1G2QWZ4"/>
<keyword evidence="4" id="KW-0545">Nucleotide biosynthesis</keyword>
<keyword evidence="4" id="KW-0963">Cytoplasm</keyword>
<evidence type="ECO:0000256" key="1">
    <source>
        <dbReference type="ARBA" id="ARBA00011947"/>
    </source>
</evidence>
<dbReference type="GO" id="GO:0032259">
    <property type="term" value="P:methylation"/>
    <property type="evidence" value="ECO:0007669"/>
    <property type="project" value="UniProtKB-KW"/>
</dbReference>
<dbReference type="NCBIfam" id="NF002496">
    <property type="entry name" value="PRK01827.1-2"/>
    <property type="match status" value="1"/>
</dbReference>
<comment type="caution">
    <text evidence="4">Lacks conserved residue(s) required for the propagation of feature annotation.</text>
</comment>
<dbReference type="NCBIfam" id="TIGR03284">
    <property type="entry name" value="thym_sym"/>
    <property type="match status" value="1"/>
</dbReference>
<comment type="catalytic activity">
    <reaction evidence="4">
        <text>dUMP + (6R)-5,10-methylene-5,6,7,8-tetrahydrofolate = 7,8-dihydrofolate + dTMP</text>
        <dbReference type="Rhea" id="RHEA:12104"/>
        <dbReference type="ChEBI" id="CHEBI:15636"/>
        <dbReference type="ChEBI" id="CHEBI:57451"/>
        <dbReference type="ChEBI" id="CHEBI:63528"/>
        <dbReference type="ChEBI" id="CHEBI:246422"/>
        <dbReference type="EC" id="2.1.1.45"/>
    </reaction>
</comment>
<dbReference type="EC" id="2.1.1.45" evidence="1 4"/>
<dbReference type="SUPFAM" id="SSF55831">
    <property type="entry name" value="Thymidylate synthase/dCMP hydroxymethylase"/>
    <property type="match status" value="1"/>
</dbReference>
<evidence type="ECO:0000313" key="7">
    <source>
        <dbReference type="Proteomes" id="UP000178065"/>
    </source>
</evidence>
<evidence type="ECO:0000313" key="6">
    <source>
        <dbReference type="EMBL" id="OHA64957.1"/>
    </source>
</evidence>
<dbReference type="Proteomes" id="UP000178065">
    <property type="component" value="Unassembled WGS sequence"/>
</dbReference>
<organism evidence="6 7">
    <name type="scientific">Candidatus Wildermuthbacteria bacterium RIFCSPHIGHO2_01_FULL_49_22b</name>
    <dbReference type="NCBI Taxonomy" id="1802448"/>
    <lineage>
        <taxon>Bacteria</taxon>
        <taxon>Candidatus Wildermuthiibacteriota</taxon>
    </lineage>
</organism>
<feature type="binding site" description="in other chain" evidence="4">
    <location>
        <position position="222"/>
    </location>
    <ligand>
        <name>dUMP</name>
        <dbReference type="ChEBI" id="CHEBI:246422"/>
        <note>ligand shared between dimeric partners</note>
    </ligand>
</feature>
<feature type="binding site" description="in other chain" evidence="4">
    <location>
        <begin position="252"/>
        <end position="254"/>
    </location>
    <ligand>
        <name>dUMP</name>
        <dbReference type="ChEBI" id="CHEBI:246422"/>
        <note>ligand shared between dimeric partners</note>
    </ligand>
</feature>
<comment type="similarity">
    <text evidence="4">Belongs to the thymidylate synthase family. Bacterial-type ThyA subfamily.</text>
</comment>
<dbReference type="GO" id="GO:0006235">
    <property type="term" value="P:dTTP biosynthetic process"/>
    <property type="evidence" value="ECO:0007669"/>
    <property type="project" value="UniProtKB-UniRule"/>
</dbReference>
<gene>
    <name evidence="4" type="primary">thyA</name>
    <name evidence="6" type="ORF">A2672_02250</name>
</gene>
<dbReference type="PANTHER" id="PTHR11548:SF1">
    <property type="entry name" value="THYMIDYLATE SYNTHASE 1"/>
    <property type="match status" value="1"/>
</dbReference>
<dbReference type="PRINTS" id="PR00108">
    <property type="entry name" value="THYMDSNTHASE"/>
</dbReference>
<dbReference type="UniPathway" id="UPA00575"/>
<dbReference type="STRING" id="1802448.A2672_02250"/>
<dbReference type="InterPro" id="IPR045097">
    <property type="entry name" value="Thymidate_synth/dCMP_Mease"/>
</dbReference>